<sequence length="14" mass="1581">MDRVKESAHPVLKA</sequence>
<protein>
    <submittedName>
        <fullName evidence="1">Uncharacterized protein</fullName>
    </submittedName>
</protein>
<reference evidence="1" key="2">
    <citation type="journal article" date="2015" name="Fish Shellfish Immunol.">
        <title>Early steps in the European eel (Anguilla anguilla)-Vibrio vulnificus interaction in the gills: Role of the RtxA13 toxin.</title>
        <authorList>
            <person name="Callol A."/>
            <person name="Pajuelo D."/>
            <person name="Ebbesson L."/>
            <person name="Teles M."/>
            <person name="MacKenzie S."/>
            <person name="Amaro C."/>
        </authorList>
    </citation>
    <scope>NUCLEOTIDE SEQUENCE</scope>
</reference>
<proteinExistence type="predicted"/>
<reference evidence="1" key="1">
    <citation type="submission" date="2014-11" db="EMBL/GenBank/DDBJ databases">
        <authorList>
            <person name="Amaro Gonzalez C."/>
        </authorList>
    </citation>
    <scope>NUCLEOTIDE SEQUENCE</scope>
</reference>
<dbReference type="EMBL" id="GBXM01090672">
    <property type="protein sequence ID" value="JAH17905.1"/>
    <property type="molecule type" value="Transcribed_RNA"/>
</dbReference>
<organism evidence="1">
    <name type="scientific">Anguilla anguilla</name>
    <name type="common">European freshwater eel</name>
    <name type="synonym">Muraena anguilla</name>
    <dbReference type="NCBI Taxonomy" id="7936"/>
    <lineage>
        <taxon>Eukaryota</taxon>
        <taxon>Metazoa</taxon>
        <taxon>Chordata</taxon>
        <taxon>Craniata</taxon>
        <taxon>Vertebrata</taxon>
        <taxon>Euteleostomi</taxon>
        <taxon>Actinopterygii</taxon>
        <taxon>Neopterygii</taxon>
        <taxon>Teleostei</taxon>
        <taxon>Anguilliformes</taxon>
        <taxon>Anguillidae</taxon>
        <taxon>Anguilla</taxon>
    </lineage>
</organism>
<accession>A0A0E9QNN9</accession>
<name>A0A0E9QNN9_ANGAN</name>
<evidence type="ECO:0000313" key="1">
    <source>
        <dbReference type="EMBL" id="JAH17905.1"/>
    </source>
</evidence>